<dbReference type="InterPro" id="IPR020449">
    <property type="entry name" value="Tscrpt_reg_AraC-type_HTH"/>
</dbReference>
<dbReference type="InterPro" id="IPR018062">
    <property type="entry name" value="HTH_AraC-typ_CS"/>
</dbReference>
<dbReference type="EMBL" id="FOMT01000001">
    <property type="protein sequence ID" value="SFD49559.1"/>
    <property type="molecule type" value="Genomic_DNA"/>
</dbReference>
<dbReference type="GO" id="GO:0043565">
    <property type="term" value="F:sequence-specific DNA binding"/>
    <property type="evidence" value="ECO:0007669"/>
    <property type="project" value="InterPro"/>
</dbReference>
<evidence type="ECO:0000256" key="1">
    <source>
        <dbReference type="ARBA" id="ARBA00023015"/>
    </source>
</evidence>
<organism evidence="5 6">
    <name type="scientific">Paenibacillus catalpae</name>
    <dbReference type="NCBI Taxonomy" id="1045775"/>
    <lineage>
        <taxon>Bacteria</taxon>
        <taxon>Bacillati</taxon>
        <taxon>Bacillota</taxon>
        <taxon>Bacilli</taxon>
        <taxon>Bacillales</taxon>
        <taxon>Paenibacillaceae</taxon>
        <taxon>Paenibacillus</taxon>
    </lineage>
</organism>
<dbReference type="PRINTS" id="PR00032">
    <property type="entry name" value="HTHARAC"/>
</dbReference>
<dbReference type="Proteomes" id="UP000198855">
    <property type="component" value="Unassembled WGS sequence"/>
</dbReference>
<dbReference type="PANTHER" id="PTHR43280:SF28">
    <property type="entry name" value="HTH-TYPE TRANSCRIPTIONAL ACTIVATOR RHAS"/>
    <property type="match status" value="1"/>
</dbReference>
<reference evidence="6" key="1">
    <citation type="submission" date="2016-10" db="EMBL/GenBank/DDBJ databases">
        <authorList>
            <person name="Varghese N."/>
            <person name="Submissions S."/>
        </authorList>
    </citation>
    <scope>NUCLEOTIDE SEQUENCE [LARGE SCALE GENOMIC DNA]</scope>
    <source>
        <strain evidence="6">CGMCC 1.10784</strain>
    </source>
</reference>
<dbReference type="OrthoDB" id="9813413at2"/>
<dbReference type="SMART" id="SM00342">
    <property type="entry name" value="HTH_ARAC"/>
    <property type="match status" value="1"/>
</dbReference>
<protein>
    <submittedName>
        <fullName evidence="5">AraC-type DNA-binding protein</fullName>
    </submittedName>
</protein>
<dbReference type="RefSeq" id="WP_091179971.1">
    <property type="nucleotide sequence ID" value="NZ_FOMT01000001.1"/>
</dbReference>
<gene>
    <name evidence="5" type="ORF">SAMN05216378_0190</name>
</gene>
<dbReference type="GO" id="GO:0003700">
    <property type="term" value="F:DNA-binding transcription factor activity"/>
    <property type="evidence" value="ECO:0007669"/>
    <property type="project" value="InterPro"/>
</dbReference>
<evidence type="ECO:0000313" key="5">
    <source>
        <dbReference type="EMBL" id="SFD49559.1"/>
    </source>
</evidence>
<dbReference type="InterPro" id="IPR037923">
    <property type="entry name" value="HTH-like"/>
</dbReference>
<evidence type="ECO:0000256" key="3">
    <source>
        <dbReference type="ARBA" id="ARBA00023163"/>
    </source>
</evidence>
<keyword evidence="2 5" id="KW-0238">DNA-binding</keyword>
<keyword evidence="1" id="KW-0805">Transcription regulation</keyword>
<accession>A0A1I1SSR7</accession>
<evidence type="ECO:0000259" key="4">
    <source>
        <dbReference type="PROSITE" id="PS01124"/>
    </source>
</evidence>
<dbReference type="Gene3D" id="1.10.10.60">
    <property type="entry name" value="Homeodomain-like"/>
    <property type="match status" value="2"/>
</dbReference>
<keyword evidence="3" id="KW-0804">Transcription</keyword>
<dbReference type="AlphaFoldDB" id="A0A1I1SSR7"/>
<dbReference type="PROSITE" id="PS01124">
    <property type="entry name" value="HTH_ARAC_FAMILY_2"/>
    <property type="match status" value="1"/>
</dbReference>
<dbReference type="Gene3D" id="2.60.120.280">
    <property type="entry name" value="Regulatory protein AraC"/>
    <property type="match status" value="1"/>
</dbReference>
<dbReference type="SUPFAM" id="SSF51215">
    <property type="entry name" value="Regulatory protein AraC"/>
    <property type="match status" value="1"/>
</dbReference>
<dbReference type="SUPFAM" id="SSF46689">
    <property type="entry name" value="Homeodomain-like"/>
    <property type="match status" value="2"/>
</dbReference>
<dbReference type="Pfam" id="PF12833">
    <property type="entry name" value="HTH_18"/>
    <property type="match status" value="1"/>
</dbReference>
<dbReference type="InterPro" id="IPR018060">
    <property type="entry name" value="HTH_AraC"/>
</dbReference>
<dbReference type="InterPro" id="IPR009057">
    <property type="entry name" value="Homeodomain-like_sf"/>
</dbReference>
<dbReference type="PANTHER" id="PTHR43280">
    <property type="entry name" value="ARAC-FAMILY TRANSCRIPTIONAL REGULATOR"/>
    <property type="match status" value="1"/>
</dbReference>
<keyword evidence="6" id="KW-1185">Reference proteome</keyword>
<dbReference type="STRING" id="1045775.SAMN05216378_0190"/>
<dbReference type="PROSITE" id="PS00041">
    <property type="entry name" value="HTH_ARAC_FAMILY_1"/>
    <property type="match status" value="1"/>
</dbReference>
<dbReference type="Pfam" id="PF02311">
    <property type="entry name" value="AraC_binding"/>
    <property type="match status" value="1"/>
</dbReference>
<evidence type="ECO:0000313" key="6">
    <source>
        <dbReference type="Proteomes" id="UP000198855"/>
    </source>
</evidence>
<sequence>MRVNHFLAPPRFTRFFCYPDSFGHYFDDPTHKENREAGQLDSYNWHIVRGGRGYLEMGGEIVELQAGSGFLYGPGVKQCYYADTEEPWDIRWVHFNGAGIKELLQGKGESEAWTFSWKNAERLDVLWGKLLTCGVPSLQGGEARLSALLYEMLAELALNAGDTLGAPSHGQRSELIEAAEWIRTHSEQPLTLEQMANQAGCSISHFSRQFHSLIGKTPIEFLTECRIVHAKALLVSTELSVKNVADQVGFSSSAYFIQRFRRSEKITPEQFRRLRRG</sequence>
<name>A0A1I1SSR7_9BACL</name>
<evidence type="ECO:0000256" key="2">
    <source>
        <dbReference type="ARBA" id="ARBA00023125"/>
    </source>
</evidence>
<feature type="domain" description="HTH araC/xylS-type" evidence="4">
    <location>
        <begin position="176"/>
        <end position="274"/>
    </location>
</feature>
<proteinExistence type="predicted"/>
<dbReference type="InterPro" id="IPR003313">
    <property type="entry name" value="AraC-bd"/>
</dbReference>